<evidence type="ECO:0000256" key="1">
    <source>
        <dbReference type="SAM" id="SignalP"/>
    </source>
</evidence>
<keyword evidence="1" id="KW-0732">Signal</keyword>
<evidence type="ECO:0000313" key="2">
    <source>
        <dbReference type="EMBL" id="KAF2854721.1"/>
    </source>
</evidence>
<sequence length="141" mass="16291">MHTSHGYFVMHLILSRALLHGPRHAARCTAYKSDHESIAVPCQTPIVNRHVPIPTHHMPIPRLSKTCCLYLDIFRCSLGTFCTPRLIMVWGNHGPLPSFWRKKWLGNGLDHIYFRIPSLCQYINGLLYMGGLHESWQLLYN</sequence>
<dbReference type="EMBL" id="MU006292">
    <property type="protein sequence ID" value="KAF2854721.1"/>
    <property type="molecule type" value="Genomic_DNA"/>
</dbReference>
<name>A0A6A7BGY5_9PLEO</name>
<dbReference type="AlphaFoldDB" id="A0A6A7BGY5"/>
<gene>
    <name evidence="2" type="ORF">T440DRAFT_241660</name>
</gene>
<feature type="signal peptide" evidence="1">
    <location>
        <begin position="1"/>
        <end position="25"/>
    </location>
</feature>
<proteinExistence type="predicted"/>
<dbReference type="Proteomes" id="UP000799423">
    <property type="component" value="Unassembled WGS sequence"/>
</dbReference>
<evidence type="ECO:0000313" key="3">
    <source>
        <dbReference type="Proteomes" id="UP000799423"/>
    </source>
</evidence>
<keyword evidence="3" id="KW-1185">Reference proteome</keyword>
<accession>A0A6A7BGY5</accession>
<feature type="chain" id="PRO_5025380982" evidence="1">
    <location>
        <begin position="26"/>
        <end position="141"/>
    </location>
</feature>
<protein>
    <submittedName>
        <fullName evidence="2">Uncharacterized protein</fullName>
    </submittedName>
</protein>
<reference evidence="2" key="1">
    <citation type="submission" date="2020-01" db="EMBL/GenBank/DDBJ databases">
        <authorList>
            <consortium name="DOE Joint Genome Institute"/>
            <person name="Haridas S."/>
            <person name="Albert R."/>
            <person name="Binder M."/>
            <person name="Bloem J."/>
            <person name="Labutti K."/>
            <person name="Salamov A."/>
            <person name="Andreopoulos B."/>
            <person name="Baker S.E."/>
            <person name="Barry K."/>
            <person name="Bills G."/>
            <person name="Bluhm B.H."/>
            <person name="Cannon C."/>
            <person name="Castanera R."/>
            <person name="Culley D.E."/>
            <person name="Daum C."/>
            <person name="Ezra D."/>
            <person name="Gonzalez J.B."/>
            <person name="Henrissat B."/>
            <person name="Kuo A."/>
            <person name="Liang C."/>
            <person name="Lipzen A."/>
            <person name="Lutzoni F."/>
            <person name="Magnuson J."/>
            <person name="Mondo S."/>
            <person name="Nolan M."/>
            <person name="Ohm R."/>
            <person name="Pangilinan J."/>
            <person name="Park H.-J."/>
            <person name="Ramirez L."/>
            <person name="Alfaro M."/>
            <person name="Sun H."/>
            <person name="Tritt A."/>
            <person name="Yoshinaga Y."/>
            <person name="Zwiers L.-H."/>
            <person name="Turgeon B.G."/>
            <person name="Goodwin S.B."/>
            <person name="Spatafora J.W."/>
            <person name="Crous P.W."/>
            <person name="Grigoriev I.V."/>
        </authorList>
    </citation>
    <scope>NUCLEOTIDE SEQUENCE</scope>
    <source>
        <strain evidence="2">IPT5</strain>
    </source>
</reference>
<organism evidence="2 3">
    <name type="scientific">Plenodomus tracheiphilus IPT5</name>
    <dbReference type="NCBI Taxonomy" id="1408161"/>
    <lineage>
        <taxon>Eukaryota</taxon>
        <taxon>Fungi</taxon>
        <taxon>Dikarya</taxon>
        <taxon>Ascomycota</taxon>
        <taxon>Pezizomycotina</taxon>
        <taxon>Dothideomycetes</taxon>
        <taxon>Pleosporomycetidae</taxon>
        <taxon>Pleosporales</taxon>
        <taxon>Pleosporineae</taxon>
        <taxon>Leptosphaeriaceae</taxon>
        <taxon>Plenodomus</taxon>
    </lineage>
</organism>